<proteinExistence type="predicted"/>
<name>A0A7J7KTU6_BUGNE</name>
<keyword evidence="2" id="KW-1185">Reference proteome</keyword>
<dbReference type="EMBL" id="VXIV02000011">
    <property type="protein sequence ID" value="KAF6041630.1"/>
    <property type="molecule type" value="Genomic_DNA"/>
</dbReference>
<evidence type="ECO:0000313" key="1">
    <source>
        <dbReference type="EMBL" id="KAF6041630.1"/>
    </source>
</evidence>
<organism evidence="1 2">
    <name type="scientific">Bugula neritina</name>
    <name type="common">Brown bryozoan</name>
    <name type="synonym">Sertularia neritina</name>
    <dbReference type="NCBI Taxonomy" id="10212"/>
    <lineage>
        <taxon>Eukaryota</taxon>
        <taxon>Metazoa</taxon>
        <taxon>Spiralia</taxon>
        <taxon>Lophotrochozoa</taxon>
        <taxon>Bryozoa</taxon>
        <taxon>Gymnolaemata</taxon>
        <taxon>Cheilostomatida</taxon>
        <taxon>Flustrina</taxon>
        <taxon>Buguloidea</taxon>
        <taxon>Bugulidae</taxon>
        <taxon>Bugula</taxon>
    </lineage>
</organism>
<evidence type="ECO:0000313" key="2">
    <source>
        <dbReference type="Proteomes" id="UP000593567"/>
    </source>
</evidence>
<gene>
    <name evidence="1" type="ORF">EB796_000058</name>
</gene>
<sequence>MEWRFIEANICTFRAALKFESLLEGLPTLFIGPKTEDFLRFEELLKETVRNSTAAAASSINSIQSYIDSVDRHTADSIQKLQLFTIHNSICYNKTMTIINDFLCWLLLYVTNSIS</sequence>
<dbReference type="Proteomes" id="UP000593567">
    <property type="component" value="Unassembled WGS sequence"/>
</dbReference>
<dbReference type="AlphaFoldDB" id="A0A7J7KTU6"/>
<protein>
    <submittedName>
        <fullName evidence="1">Uncharacterized protein</fullName>
    </submittedName>
</protein>
<accession>A0A7J7KTU6</accession>
<comment type="caution">
    <text evidence="1">The sequence shown here is derived from an EMBL/GenBank/DDBJ whole genome shotgun (WGS) entry which is preliminary data.</text>
</comment>
<reference evidence="1" key="1">
    <citation type="submission" date="2020-06" db="EMBL/GenBank/DDBJ databases">
        <title>Draft genome of Bugula neritina, a colonial animal packing powerful symbionts and potential medicines.</title>
        <authorList>
            <person name="Rayko M."/>
        </authorList>
    </citation>
    <scope>NUCLEOTIDE SEQUENCE [LARGE SCALE GENOMIC DNA]</scope>
    <source>
        <strain evidence="1">Kwan_BN1</strain>
    </source>
</reference>